<keyword evidence="2" id="KW-1185">Reference proteome</keyword>
<gene>
    <name evidence="1" type="ORF">GRO01_08020</name>
</gene>
<dbReference type="RefSeq" id="WP_062509110.1">
    <property type="nucleotide sequence ID" value="NZ_BAQZ01000018.1"/>
</dbReference>
<dbReference type="EMBL" id="BJLY01000001">
    <property type="protein sequence ID" value="GEB03226.1"/>
    <property type="molecule type" value="Genomic_DNA"/>
</dbReference>
<accession>A0A4Y3M5A2</accession>
<comment type="caution">
    <text evidence="1">The sequence shown here is derived from an EMBL/GenBank/DDBJ whole genome shotgun (WGS) entry which is preliminary data.</text>
</comment>
<proteinExistence type="predicted"/>
<evidence type="ECO:0000313" key="2">
    <source>
        <dbReference type="Proteomes" id="UP000320772"/>
    </source>
</evidence>
<reference evidence="1 2" key="1">
    <citation type="submission" date="2019-06" db="EMBL/GenBank/DDBJ databases">
        <title>Whole genome shotgun sequence of Gluconobacter roseus NBRC 3990.</title>
        <authorList>
            <person name="Hosoyama A."/>
            <person name="Uohara A."/>
            <person name="Ohji S."/>
            <person name="Ichikawa N."/>
        </authorList>
    </citation>
    <scope>NUCLEOTIDE SEQUENCE [LARGE SCALE GENOMIC DNA]</scope>
    <source>
        <strain evidence="1 2">NBRC 3990</strain>
    </source>
</reference>
<evidence type="ECO:0000313" key="1">
    <source>
        <dbReference type="EMBL" id="GEB03226.1"/>
    </source>
</evidence>
<sequence length="188" mass="20616">MLAIESWPDPALGHGPHVRASGGPEILTDLARPDLDLVIWTRQVPDEWKKELNGHEFSENTLSLTGSLNEILSQVKAPDFCQNYPEFMLEDVAQIAALVAAFAVSDRLTFHLGYEPDQAQITKPAKLKALCCYGESTAGWSSGSRYSGDVLSLLEPFGVAFIPFWNNDRAQIGPPSKSKNIFLTLSAL</sequence>
<protein>
    <submittedName>
        <fullName evidence="1">Uncharacterized protein</fullName>
    </submittedName>
</protein>
<dbReference type="AlphaFoldDB" id="A0A4Y3M5A2"/>
<organism evidence="1 2">
    <name type="scientific">Gluconobacter roseus NBRC 3990</name>
    <dbReference type="NCBI Taxonomy" id="1307950"/>
    <lineage>
        <taxon>Bacteria</taxon>
        <taxon>Pseudomonadati</taxon>
        <taxon>Pseudomonadota</taxon>
        <taxon>Alphaproteobacteria</taxon>
        <taxon>Acetobacterales</taxon>
        <taxon>Acetobacteraceae</taxon>
        <taxon>Gluconobacter</taxon>
    </lineage>
</organism>
<dbReference type="STRING" id="586239.AD943_06415"/>
<name>A0A4Y3M5A2_9PROT</name>
<dbReference type="Proteomes" id="UP000320772">
    <property type="component" value="Unassembled WGS sequence"/>
</dbReference>